<dbReference type="Pfam" id="PF19064">
    <property type="entry name" value="DUF5760"/>
    <property type="match status" value="1"/>
</dbReference>
<feature type="coiled-coil region" evidence="1">
    <location>
        <begin position="20"/>
        <end position="47"/>
    </location>
</feature>
<evidence type="ECO:0000313" key="2">
    <source>
        <dbReference type="EMBL" id="QHT16566.1"/>
    </source>
</evidence>
<dbReference type="AlphaFoldDB" id="A0A6C0DHY2"/>
<dbReference type="InterPro" id="IPR043918">
    <property type="entry name" value="DUF5760"/>
</dbReference>
<proteinExistence type="predicted"/>
<accession>A0A6C0DHY2</accession>
<reference evidence="2" key="1">
    <citation type="journal article" date="2020" name="Nature">
        <title>Giant virus diversity and host interactions through global metagenomics.</title>
        <authorList>
            <person name="Schulz F."/>
            <person name="Roux S."/>
            <person name="Paez-Espino D."/>
            <person name="Jungbluth S."/>
            <person name="Walsh D.A."/>
            <person name="Denef V.J."/>
            <person name="McMahon K.D."/>
            <person name="Konstantinidis K.T."/>
            <person name="Eloe-Fadrosh E.A."/>
            <person name="Kyrpides N.C."/>
            <person name="Woyke T."/>
        </authorList>
    </citation>
    <scope>NUCLEOTIDE SEQUENCE</scope>
    <source>
        <strain evidence="2">GVMAG-M-3300023174-189</strain>
    </source>
</reference>
<name>A0A6C0DHY2_9ZZZZ</name>
<dbReference type="EMBL" id="MN739626">
    <property type="protein sequence ID" value="QHT16566.1"/>
    <property type="molecule type" value="Genomic_DNA"/>
</dbReference>
<keyword evidence="1" id="KW-0175">Coiled coil</keyword>
<protein>
    <submittedName>
        <fullName evidence="2">Uncharacterized protein</fullName>
    </submittedName>
</protein>
<evidence type="ECO:0000256" key="1">
    <source>
        <dbReference type="SAM" id="Coils"/>
    </source>
</evidence>
<sequence>MNNEALAHNVRGWVHYDNMSAALNKQITNVRKQRDAYEEQIHSLLTQHQMPNAVIQISGGQLQLQEEKATAGLTMKSLQDSALSFFKGRPEIINPEKMANDFVQHMKQGRQVTTSLRLKKLKAPTT</sequence>
<organism evidence="2">
    <name type="scientific">viral metagenome</name>
    <dbReference type="NCBI Taxonomy" id="1070528"/>
    <lineage>
        <taxon>unclassified sequences</taxon>
        <taxon>metagenomes</taxon>
        <taxon>organismal metagenomes</taxon>
    </lineage>
</organism>